<evidence type="ECO:0000313" key="13">
    <source>
        <dbReference type="EMBL" id="CAD7083025.1"/>
    </source>
</evidence>
<dbReference type="GO" id="GO:0006511">
    <property type="term" value="P:ubiquitin-dependent protein catabolic process"/>
    <property type="evidence" value="ECO:0007669"/>
    <property type="project" value="TreeGrafter"/>
</dbReference>
<proteinExistence type="predicted"/>
<organism evidence="13 14">
    <name type="scientific">Hermetia illucens</name>
    <name type="common">Black soldier fly</name>
    <dbReference type="NCBI Taxonomy" id="343691"/>
    <lineage>
        <taxon>Eukaryota</taxon>
        <taxon>Metazoa</taxon>
        <taxon>Ecdysozoa</taxon>
        <taxon>Arthropoda</taxon>
        <taxon>Hexapoda</taxon>
        <taxon>Insecta</taxon>
        <taxon>Pterygota</taxon>
        <taxon>Neoptera</taxon>
        <taxon>Endopterygota</taxon>
        <taxon>Diptera</taxon>
        <taxon>Brachycera</taxon>
        <taxon>Stratiomyomorpha</taxon>
        <taxon>Stratiomyidae</taxon>
        <taxon>Hermetiinae</taxon>
        <taxon>Hermetia</taxon>
    </lineage>
</organism>
<evidence type="ECO:0000256" key="8">
    <source>
        <dbReference type="ARBA" id="ARBA00067505"/>
    </source>
</evidence>
<accession>A0A7R8YSV7</accession>
<evidence type="ECO:0000256" key="7">
    <source>
        <dbReference type="ARBA" id="ARBA00034105"/>
    </source>
</evidence>
<evidence type="ECO:0000256" key="3">
    <source>
        <dbReference type="ARBA" id="ARBA00012485"/>
    </source>
</evidence>
<dbReference type="InterPro" id="IPR000569">
    <property type="entry name" value="HECT_dom"/>
</dbReference>
<dbReference type="GO" id="GO:0061630">
    <property type="term" value="F:ubiquitin protein ligase activity"/>
    <property type="evidence" value="ECO:0007669"/>
    <property type="project" value="UniProtKB-EC"/>
</dbReference>
<name>A0A7R8YSV7_HERIL</name>
<dbReference type="Gene3D" id="3.30.2410.10">
    <property type="entry name" value="Hect, E3 ligase catalytic domain"/>
    <property type="match status" value="1"/>
</dbReference>
<dbReference type="OrthoDB" id="8068875at2759"/>
<reference evidence="13 14" key="1">
    <citation type="submission" date="2020-11" db="EMBL/GenBank/DDBJ databases">
        <authorList>
            <person name="Wallbank WR R."/>
            <person name="Pardo Diaz C."/>
            <person name="Kozak K."/>
            <person name="Martin S."/>
            <person name="Jiggins C."/>
            <person name="Moest M."/>
            <person name="Warren A I."/>
            <person name="Generalovic N T."/>
            <person name="Byers J.R.P. K."/>
            <person name="Montejo-Kovacevich G."/>
            <person name="Yen C E."/>
        </authorList>
    </citation>
    <scope>NUCLEOTIDE SEQUENCE [LARGE SCALE GENOMIC DNA]</scope>
</reference>
<dbReference type="AlphaFoldDB" id="A0A7R8YSV7"/>
<evidence type="ECO:0000256" key="5">
    <source>
        <dbReference type="ARBA" id="ARBA00022786"/>
    </source>
</evidence>
<comment type="subcellular location">
    <subcellularLocation>
        <location evidence="7">Postsynaptic density</location>
    </subcellularLocation>
</comment>
<keyword evidence="14" id="KW-1185">Reference proteome</keyword>
<dbReference type="PANTHER" id="PTHR45700">
    <property type="entry name" value="UBIQUITIN-PROTEIN LIGASE E3C"/>
    <property type="match status" value="1"/>
</dbReference>
<dbReference type="FunFam" id="3.30.2410.10:FF:000012">
    <property type="entry name" value="Ubiquitin-protein ligase E3B"/>
    <property type="match status" value="1"/>
</dbReference>
<dbReference type="EMBL" id="LR899010">
    <property type="protein sequence ID" value="CAD7083025.1"/>
    <property type="molecule type" value="Genomic_DNA"/>
</dbReference>
<dbReference type="Proteomes" id="UP000594454">
    <property type="component" value="Chromosome 2"/>
</dbReference>
<evidence type="ECO:0000256" key="1">
    <source>
        <dbReference type="ARBA" id="ARBA00000885"/>
    </source>
</evidence>
<keyword evidence="6" id="KW-0770">Synapse</keyword>
<dbReference type="InterPro" id="IPR000048">
    <property type="entry name" value="IQ_motif_EF-hand-BS"/>
</dbReference>
<evidence type="ECO:0000259" key="12">
    <source>
        <dbReference type="PROSITE" id="PS50237"/>
    </source>
</evidence>
<dbReference type="Pfam" id="PF00612">
    <property type="entry name" value="IQ"/>
    <property type="match status" value="1"/>
</dbReference>
<feature type="domain" description="HECT" evidence="12">
    <location>
        <begin position="708"/>
        <end position="1073"/>
    </location>
</feature>
<dbReference type="SMART" id="SM00119">
    <property type="entry name" value="HECTc"/>
    <property type="match status" value="1"/>
</dbReference>
<comment type="catalytic activity">
    <reaction evidence="1">
        <text>S-ubiquitinyl-[E2 ubiquitin-conjugating enzyme]-L-cysteine + [acceptor protein]-L-lysine = [E2 ubiquitin-conjugating enzyme]-L-cysteine + N(6)-ubiquitinyl-[acceptor protein]-L-lysine.</text>
        <dbReference type="EC" id="2.3.2.26"/>
    </reaction>
</comment>
<evidence type="ECO:0000256" key="10">
    <source>
        <dbReference type="PROSITE-ProRule" id="PRU00104"/>
    </source>
</evidence>
<dbReference type="GO" id="GO:0000209">
    <property type="term" value="P:protein polyubiquitination"/>
    <property type="evidence" value="ECO:0007669"/>
    <property type="project" value="InterPro"/>
</dbReference>
<keyword evidence="5 10" id="KW-0833">Ubl conjugation pathway</keyword>
<dbReference type="CDD" id="cd00078">
    <property type="entry name" value="HECTc"/>
    <property type="match status" value="1"/>
</dbReference>
<feature type="active site" description="Glycyl thioester intermediate" evidence="10">
    <location>
        <position position="1041"/>
    </location>
</feature>
<dbReference type="Gene3D" id="3.30.2160.10">
    <property type="entry name" value="Hect, E3 ligase catalytic domain"/>
    <property type="match status" value="1"/>
</dbReference>
<dbReference type="InterPro" id="IPR035983">
    <property type="entry name" value="Hect_E3_ubiquitin_ligase"/>
</dbReference>
<dbReference type="InParanoid" id="A0A7R8YSV7"/>
<feature type="region of interest" description="Disordered" evidence="11">
    <location>
        <begin position="1"/>
        <end position="25"/>
    </location>
</feature>
<dbReference type="PROSITE" id="PS50237">
    <property type="entry name" value="HECT"/>
    <property type="match status" value="1"/>
</dbReference>
<evidence type="ECO:0000256" key="4">
    <source>
        <dbReference type="ARBA" id="ARBA00022679"/>
    </source>
</evidence>
<dbReference type="EC" id="2.3.2.26" evidence="3"/>
<dbReference type="PROSITE" id="PS50096">
    <property type="entry name" value="IQ"/>
    <property type="match status" value="1"/>
</dbReference>
<dbReference type="GO" id="GO:0014069">
    <property type="term" value="C:postsynaptic density"/>
    <property type="evidence" value="ECO:0007669"/>
    <property type="project" value="UniProtKB-SubCell"/>
</dbReference>
<feature type="compositionally biased region" description="Basic and acidic residues" evidence="11">
    <location>
        <begin position="7"/>
        <end position="25"/>
    </location>
</feature>
<dbReference type="Gene3D" id="1.20.5.190">
    <property type="match status" value="1"/>
</dbReference>
<keyword evidence="4" id="KW-0808">Transferase</keyword>
<dbReference type="PANTHER" id="PTHR45700:SF3">
    <property type="entry name" value="UBIQUITIN-PROTEIN LIGASE E3B"/>
    <property type="match status" value="1"/>
</dbReference>
<dbReference type="OMA" id="NTKCTAP"/>
<evidence type="ECO:0000256" key="6">
    <source>
        <dbReference type="ARBA" id="ARBA00023018"/>
    </source>
</evidence>
<sequence>MFGVTESQKDSFLEQTKAAREERASEKRRENAAVCIQARIRGFLARRKYQREILTEFDAIIPDVKSDQENVEFAAASDVYHVACRFLSQFRINDSDHLERFEKLCRYLNACIEAETPKVSYISLALNKSYGLQWIKHIKQMLWICCQIIETLKPEHHSHSISLALYLHTLIVFTSTKTWGILRSKNMTNMQPASQKICHNIQGDLVQKGFFQVLRGTLLKGSTREELALKPVSLKALMTLATRPLIDGEFSKNLMAQFLSEIFSVPALIWHLENNAPECMAMLQSQKILERSLNLWPDFDWFKDFSTSAAGTKTVAFLGNFIHIFNIEERDREDTDVDLYQQITTSISILLEKIPEAVGIKSGPFTQWHDLLGWYIPGSDNANNQNVPLIKRQFHMLWGRRCIRVLLGDTLKEMSANYDKVEFQSPTQNSSTNILRRALERSSTKGNLSKSGRPWRRLDSPEVVRVGTVCAMYYAAVTTLSQLKLDILSGICYNDSVLHDLWLLIASLGPNCGLKEFLELLKLDPSGKSTQFLMLMLFCECMTHYVTLQDELEMYTEQEPFLLSDYVALSYFVNNFLFKVIQDNIIDPRTVTTTPLFISLHNLLQCFYRRDCRRQFAPTNHWLITEIRPSNFIGDLEKGKRHSQLLLQKMPHIIPHDDRVKLFRRFVQNEKAVLGLTESVCASPSSALIRVHRDRIVEDGYRQLAALRPHALKGVIRVKFINQQGLDEAGIDQDGVFKEFLEETIKRVFDPSLNLFKTTSDQRLYPSPISYVQDNHLQLFEFVGRMLGKAVYEGIVVDVPFASFFLSQLLGQTLQAMYSCMDELPSLDNELYRSLTFIKHYQEDVADLNLTFSVDQDVMGKIVTHELHPGGKARAVTDQNKIIYIHYMAYFHMHTQIKEQTAAFNRGFRSIVNTEWLSLFSAPELQRLISGDTAPLDLRDLRRHTQYYGGFHDSHRVIGWLWDILSRDFTEEERKLFLKFVTSCSKPPLLGFAHLEPPFSIRCVEVGDDEDTGDTIGSVIRGFFTIRKKDPLNRLPTSSTCFNLLKLPNYQRRATLRDKLRYAVCSNTGFELS</sequence>
<dbReference type="FunCoup" id="A0A7R8YSV7">
    <property type="interactions" value="1860"/>
</dbReference>
<evidence type="ECO:0000256" key="2">
    <source>
        <dbReference type="ARBA" id="ARBA00004906"/>
    </source>
</evidence>
<dbReference type="GO" id="GO:0009966">
    <property type="term" value="P:regulation of signal transduction"/>
    <property type="evidence" value="ECO:0007669"/>
    <property type="project" value="UniProtKB-ARBA"/>
</dbReference>
<protein>
    <recommendedName>
        <fullName evidence="8">Ubiquitin-protein ligase E3B</fullName>
        <ecNumber evidence="3">2.3.2.26</ecNumber>
    </recommendedName>
    <alternativeName>
        <fullName evidence="9">HECT-type ubiquitin transferase E3B</fullName>
    </alternativeName>
</protein>
<dbReference type="Gene3D" id="3.90.1750.10">
    <property type="entry name" value="Hect, E3 ligase catalytic domains"/>
    <property type="match status" value="1"/>
</dbReference>
<evidence type="ECO:0000256" key="11">
    <source>
        <dbReference type="SAM" id="MobiDB-lite"/>
    </source>
</evidence>
<dbReference type="SMART" id="SM00015">
    <property type="entry name" value="IQ"/>
    <property type="match status" value="1"/>
</dbReference>
<dbReference type="InterPro" id="IPR044611">
    <property type="entry name" value="E3A/B/C-like"/>
</dbReference>
<gene>
    <name evidence="13" type="ORF">HERILL_LOCUS6013</name>
</gene>
<evidence type="ECO:0000313" key="14">
    <source>
        <dbReference type="Proteomes" id="UP000594454"/>
    </source>
</evidence>
<dbReference type="FunFam" id="3.30.2160.10:FF:000002">
    <property type="entry name" value="Putative Ubiquitin-protein ligase E3C"/>
    <property type="match status" value="1"/>
</dbReference>
<dbReference type="Pfam" id="PF00632">
    <property type="entry name" value="HECT"/>
    <property type="match status" value="1"/>
</dbReference>
<dbReference type="SUPFAM" id="SSF56204">
    <property type="entry name" value="Hect, E3 ligase catalytic domain"/>
    <property type="match status" value="1"/>
</dbReference>
<comment type="pathway">
    <text evidence="2">Protein modification; protein ubiquitination.</text>
</comment>
<evidence type="ECO:0000256" key="9">
    <source>
        <dbReference type="ARBA" id="ARBA00077267"/>
    </source>
</evidence>